<evidence type="ECO:0000313" key="1">
    <source>
        <dbReference type="EMBL" id="QPR53239.1"/>
    </source>
</evidence>
<name>A0A7T2PCH4_9GAMM</name>
<organism evidence="1 2">
    <name type="scientific">Aeromonas allosaccharophila</name>
    <dbReference type="NCBI Taxonomy" id="656"/>
    <lineage>
        <taxon>Bacteria</taxon>
        <taxon>Pseudomonadati</taxon>
        <taxon>Pseudomonadota</taxon>
        <taxon>Gammaproteobacteria</taxon>
        <taxon>Aeromonadales</taxon>
        <taxon>Aeromonadaceae</taxon>
        <taxon>Aeromonas</taxon>
    </lineage>
</organism>
<dbReference type="EMBL" id="CP065745">
    <property type="protein sequence ID" value="QPR53239.1"/>
    <property type="molecule type" value="Genomic_DNA"/>
</dbReference>
<proteinExistence type="predicted"/>
<dbReference type="GeneID" id="60786379"/>
<protein>
    <submittedName>
        <fullName evidence="1">Uncharacterized protein</fullName>
    </submittedName>
</protein>
<evidence type="ECO:0000313" key="2">
    <source>
        <dbReference type="Proteomes" id="UP000595101"/>
    </source>
</evidence>
<dbReference type="Proteomes" id="UP000595101">
    <property type="component" value="Chromosome"/>
</dbReference>
<accession>A0A7T2PCH4</accession>
<dbReference type="RefSeq" id="WP_197927693.1">
    <property type="nucleotide sequence ID" value="NZ_CP065745.1"/>
</dbReference>
<dbReference type="KEGG" id="aall:I6G90_12195"/>
<sequence>MENELVLVALDAEQIDKAKDENGKRKQITHALVVGNYGVMFGTEKQCMKYYSVWKDIFKDLFGKSYETDQYYLTTYKSSGKVVMDLIEESDRRKPKIDFIEEAMKREKKGFGAKLFGR</sequence>
<dbReference type="AlphaFoldDB" id="A0A7T2PCH4"/>
<gene>
    <name evidence="1" type="ORF">I6G90_12195</name>
</gene>
<reference evidence="1 2" key="1">
    <citation type="submission" date="2020-12" db="EMBL/GenBank/DDBJ databases">
        <title>FDA dAtabase for Regulatory Grade micrObial Sequences (FDA-ARGOS): Supporting development and validation of Infectious Disease Dx tests.</title>
        <authorList>
            <person name="Sproer C."/>
            <person name="Gronow S."/>
            <person name="Severitt S."/>
            <person name="Schroder I."/>
            <person name="Tallon L."/>
            <person name="Sadzewicz L."/>
            <person name="Zhao X."/>
            <person name="Boylan J."/>
            <person name="Ott S."/>
            <person name="Bowen H."/>
            <person name="Vavikolanu K."/>
            <person name="Mehta A."/>
            <person name="Aluvathingal J."/>
            <person name="Nadendla S."/>
            <person name="Lowell S."/>
            <person name="Myers T."/>
            <person name="Yan Y."/>
            <person name="Sichtig H."/>
        </authorList>
    </citation>
    <scope>NUCLEOTIDE SEQUENCE [LARGE SCALE GENOMIC DNA]</scope>
    <source>
        <strain evidence="1 2">FDAARGOS_933</strain>
    </source>
</reference>